<dbReference type="GO" id="GO:0005794">
    <property type="term" value="C:Golgi apparatus"/>
    <property type="evidence" value="ECO:0007669"/>
    <property type="project" value="TreeGrafter"/>
</dbReference>
<gene>
    <name evidence="11" type="ORF">G7K_4982-t1</name>
</gene>
<feature type="transmembrane region" description="Helical" evidence="9">
    <location>
        <begin position="7"/>
        <end position="33"/>
    </location>
</feature>
<evidence type="ECO:0000256" key="7">
    <source>
        <dbReference type="ARBA" id="ARBA00023214"/>
    </source>
</evidence>
<sequence length="298" mass="32296">MALIMKIMLTVCTFGSAIPAGIFVPTMVVGSLIGRMVGLALHYVHLNHTLGFFEPNHSPAAYAMLGAAATLAGVTKMTVSLSVILFELTGSLDLVMPFMLTLLVSKWASDAIDRLSIYEKVINAKELPYLENHAIASIAEAAELLPPGRPREAITLELQGRYVSAFVLREKIDDLETLGEDDVGLCLVGSGLLRGYLGLKEIKACLELITDESALCTIDLEGPGNESLGIEWEQLVVDPANLTPYVNRTPLTLHHSAPVTLAFEMFNKLGLAYLCIMDGPDLVGVVTKKDILRYLKGR</sequence>
<evidence type="ECO:0000256" key="6">
    <source>
        <dbReference type="ARBA" id="ARBA00023136"/>
    </source>
</evidence>
<feature type="domain" description="CBS" evidence="10">
    <location>
        <begin position="246"/>
        <end position="298"/>
    </location>
</feature>
<dbReference type="Gene3D" id="1.10.3080.10">
    <property type="entry name" value="Clc chloride channel"/>
    <property type="match status" value="1"/>
</dbReference>
<dbReference type="PRINTS" id="PR00762">
    <property type="entry name" value="CLCHANNEL"/>
</dbReference>
<evidence type="ECO:0000259" key="10">
    <source>
        <dbReference type="PROSITE" id="PS51371"/>
    </source>
</evidence>
<dbReference type="SMART" id="SM00116">
    <property type="entry name" value="CBS"/>
    <property type="match status" value="1"/>
</dbReference>
<evidence type="ECO:0000313" key="11">
    <source>
        <dbReference type="EMBL" id="GAO50863.1"/>
    </source>
</evidence>
<evidence type="ECO:0000256" key="3">
    <source>
        <dbReference type="ARBA" id="ARBA00022692"/>
    </source>
</evidence>
<keyword evidence="4 9" id="KW-1133">Transmembrane helix</keyword>
<dbReference type="InterPro" id="IPR046342">
    <property type="entry name" value="CBS_dom_sf"/>
</dbReference>
<comment type="caution">
    <text evidence="11">The sequence shown here is derived from an EMBL/GenBank/DDBJ whole genome shotgun (WGS) entry which is preliminary data.</text>
</comment>
<evidence type="ECO:0000256" key="8">
    <source>
        <dbReference type="PROSITE-ProRule" id="PRU00703"/>
    </source>
</evidence>
<keyword evidence="8" id="KW-0129">CBS domain</keyword>
<dbReference type="Pfam" id="PF00654">
    <property type="entry name" value="Voltage_CLC"/>
    <property type="match status" value="1"/>
</dbReference>
<dbReference type="EMBL" id="BACD03000038">
    <property type="protein sequence ID" value="GAO50863.1"/>
    <property type="molecule type" value="Genomic_DNA"/>
</dbReference>
<dbReference type="PANTHER" id="PTHR45711:SF3">
    <property type="entry name" value="CLC CHANNEL"/>
    <property type="match status" value="1"/>
</dbReference>
<dbReference type="InterPro" id="IPR001807">
    <property type="entry name" value="ClC"/>
</dbReference>
<keyword evidence="12" id="KW-1185">Reference proteome</keyword>
<dbReference type="Gene3D" id="3.10.580.10">
    <property type="entry name" value="CBS-domain"/>
    <property type="match status" value="1"/>
</dbReference>
<evidence type="ECO:0000256" key="5">
    <source>
        <dbReference type="ARBA" id="ARBA00023065"/>
    </source>
</evidence>
<dbReference type="InterPro" id="IPR014743">
    <property type="entry name" value="Cl-channel_core"/>
</dbReference>
<keyword evidence="3 9" id="KW-0812">Transmembrane</keyword>
<evidence type="ECO:0000256" key="2">
    <source>
        <dbReference type="ARBA" id="ARBA00022448"/>
    </source>
</evidence>
<dbReference type="AlphaFoldDB" id="A0A0E9NM41"/>
<dbReference type="InterPro" id="IPR000644">
    <property type="entry name" value="CBS_dom"/>
</dbReference>
<protein>
    <recommendedName>
        <fullName evidence="9">Chloride channel protein</fullName>
    </recommendedName>
</protein>
<dbReference type="PROSITE" id="PS51371">
    <property type="entry name" value="CBS"/>
    <property type="match status" value="1"/>
</dbReference>
<dbReference type="SUPFAM" id="SSF54631">
    <property type="entry name" value="CBS-domain pair"/>
    <property type="match status" value="1"/>
</dbReference>
<reference evidence="11 12" key="1">
    <citation type="journal article" date="2011" name="J. Gen. Appl. Microbiol.">
        <title>Draft genome sequencing of the enigmatic yeast Saitoella complicata.</title>
        <authorList>
            <person name="Nishida H."/>
            <person name="Hamamoto M."/>
            <person name="Sugiyama J."/>
        </authorList>
    </citation>
    <scope>NUCLEOTIDE SEQUENCE [LARGE SCALE GENOMIC DNA]</scope>
    <source>
        <strain evidence="11 12">NRRL Y-17804</strain>
    </source>
</reference>
<comment type="caution">
    <text evidence="9">Lacks conserved residue(s) required for the propagation of feature annotation.</text>
</comment>
<dbReference type="Proteomes" id="UP000033140">
    <property type="component" value="Unassembled WGS sequence"/>
</dbReference>
<dbReference type="GO" id="GO:0005886">
    <property type="term" value="C:plasma membrane"/>
    <property type="evidence" value="ECO:0007669"/>
    <property type="project" value="TreeGrafter"/>
</dbReference>
<dbReference type="GO" id="GO:0005769">
    <property type="term" value="C:early endosome"/>
    <property type="evidence" value="ECO:0007669"/>
    <property type="project" value="TreeGrafter"/>
</dbReference>
<dbReference type="Pfam" id="PF00571">
    <property type="entry name" value="CBS"/>
    <property type="match status" value="1"/>
</dbReference>
<dbReference type="GO" id="GO:0005247">
    <property type="term" value="F:voltage-gated chloride channel activity"/>
    <property type="evidence" value="ECO:0007669"/>
    <property type="project" value="TreeGrafter"/>
</dbReference>
<keyword evidence="5 9" id="KW-0406">Ion transport</keyword>
<keyword evidence="2 9" id="KW-0813">Transport</keyword>
<evidence type="ECO:0000313" key="12">
    <source>
        <dbReference type="Proteomes" id="UP000033140"/>
    </source>
</evidence>
<dbReference type="SUPFAM" id="SSF81340">
    <property type="entry name" value="Clc chloride channel"/>
    <property type="match status" value="1"/>
</dbReference>
<comment type="subcellular location">
    <subcellularLocation>
        <location evidence="1 9">Membrane</location>
        <topology evidence="1 9">Multi-pass membrane protein</topology>
    </subcellularLocation>
</comment>
<evidence type="ECO:0000256" key="4">
    <source>
        <dbReference type="ARBA" id="ARBA00022989"/>
    </source>
</evidence>
<keyword evidence="7 9" id="KW-0868">Chloride</keyword>
<reference evidence="11 12" key="3">
    <citation type="journal article" date="2015" name="Genome Announc.">
        <title>Draft Genome Sequence of the Archiascomycetous Yeast Saitoella complicata.</title>
        <authorList>
            <person name="Yamauchi K."/>
            <person name="Kondo S."/>
            <person name="Hamamoto M."/>
            <person name="Takahashi Y."/>
            <person name="Ogura Y."/>
            <person name="Hayashi T."/>
            <person name="Nishida H."/>
        </authorList>
    </citation>
    <scope>NUCLEOTIDE SEQUENCE [LARGE SCALE GENOMIC DNA]</scope>
    <source>
        <strain evidence="11 12">NRRL Y-17804</strain>
    </source>
</reference>
<evidence type="ECO:0000256" key="1">
    <source>
        <dbReference type="ARBA" id="ARBA00004141"/>
    </source>
</evidence>
<dbReference type="PANTHER" id="PTHR45711">
    <property type="entry name" value="CHLORIDE CHANNEL PROTEIN"/>
    <property type="match status" value="1"/>
</dbReference>
<dbReference type="OMA" id="LENEWHT"/>
<reference evidence="11 12" key="2">
    <citation type="journal article" date="2014" name="J. Gen. Appl. Microbiol.">
        <title>The early diverging ascomycetous budding yeast Saitoella complicata has three histone deacetylases belonging to the Clr6, Hos2, and Rpd3 lineages.</title>
        <authorList>
            <person name="Nishida H."/>
            <person name="Matsumoto T."/>
            <person name="Kondo S."/>
            <person name="Hamamoto M."/>
            <person name="Yoshikawa H."/>
        </authorList>
    </citation>
    <scope>NUCLEOTIDE SEQUENCE [LARGE SCALE GENOMIC DNA]</scope>
    <source>
        <strain evidence="11 12">NRRL Y-17804</strain>
    </source>
</reference>
<keyword evidence="6 9" id="KW-0472">Membrane</keyword>
<name>A0A0E9NM41_SAICN</name>
<proteinExistence type="inferred from homology"/>
<comment type="similarity">
    <text evidence="9">Belongs to the chloride channel (TC 2.A.49) family.</text>
</comment>
<accession>A0A0E9NM41</accession>
<organism evidence="11 12">
    <name type="scientific">Saitoella complicata (strain BCRC 22490 / CBS 7301 / JCM 7358 / NBRC 10748 / NRRL Y-17804)</name>
    <dbReference type="NCBI Taxonomy" id="698492"/>
    <lineage>
        <taxon>Eukaryota</taxon>
        <taxon>Fungi</taxon>
        <taxon>Dikarya</taxon>
        <taxon>Ascomycota</taxon>
        <taxon>Taphrinomycotina</taxon>
        <taxon>Taphrinomycotina incertae sedis</taxon>
        <taxon>Saitoella</taxon>
    </lineage>
</organism>
<evidence type="ECO:0000256" key="9">
    <source>
        <dbReference type="RuleBase" id="RU361221"/>
    </source>
</evidence>